<dbReference type="Pfam" id="PF12253">
    <property type="entry name" value="CAF1A_dimeriz"/>
    <property type="match status" value="1"/>
</dbReference>
<evidence type="ECO:0000259" key="2">
    <source>
        <dbReference type="Pfam" id="PF12253"/>
    </source>
</evidence>
<keyword evidence="4" id="KW-1185">Reference proteome</keyword>
<feature type="region of interest" description="Disordered" evidence="1">
    <location>
        <begin position="679"/>
        <end position="701"/>
    </location>
</feature>
<dbReference type="EMBL" id="MU069853">
    <property type="protein sequence ID" value="KAF5832725.1"/>
    <property type="molecule type" value="Genomic_DNA"/>
</dbReference>
<feature type="compositionally biased region" description="Low complexity" evidence="1">
    <location>
        <begin position="540"/>
        <end position="579"/>
    </location>
</feature>
<dbReference type="Proteomes" id="UP000815325">
    <property type="component" value="Unassembled WGS sequence"/>
</dbReference>
<feature type="compositionally biased region" description="Low complexity" evidence="1">
    <location>
        <begin position="646"/>
        <end position="660"/>
    </location>
</feature>
<comment type="caution">
    <text evidence="3">The sequence shown here is derived from an EMBL/GenBank/DDBJ whole genome shotgun (WGS) entry which is preliminary data.</text>
</comment>
<name>A0ABQ7GDP1_DUNSA</name>
<feature type="compositionally biased region" description="Acidic residues" evidence="1">
    <location>
        <begin position="80"/>
        <end position="95"/>
    </location>
</feature>
<evidence type="ECO:0000313" key="4">
    <source>
        <dbReference type="Proteomes" id="UP000815325"/>
    </source>
</evidence>
<feature type="region of interest" description="Disordered" evidence="1">
    <location>
        <begin position="149"/>
        <end position="208"/>
    </location>
</feature>
<dbReference type="InterPro" id="IPR022043">
    <property type="entry name" value="CAF1A_DD"/>
</dbReference>
<feature type="compositionally biased region" description="Low complexity" evidence="1">
    <location>
        <begin position="483"/>
        <end position="509"/>
    </location>
</feature>
<proteinExistence type="predicted"/>
<gene>
    <name evidence="3" type="ORF">DUNSADRAFT_11275</name>
</gene>
<accession>A0ABQ7GDP1</accession>
<feature type="region of interest" description="Disordered" evidence="1">
    <location>
        <begin position="483"/>
        <end position="667"/>
    </location>
</feature>
<evidence type="ECO:0000313" key="3">
    <source>
        <dbReference type="EMBL" id="KAF5832725.1"/>
    </source>
</evidence>
<dbReference type="PANTHER" id="PTHR33590">
    <property type="entry name" value="GLUTENIN, HIGH MOLECULAR WEIGHT SUBUNIT PW212-RELATED PROTEIN"/>
    <property type="match status" value="1"/>
</dbReference>
<reference evidence="3" key="1">
    <citation type="submission" date="2017-08" db="EMBL/GenBank/DDBJ databases">
        <authorList>
            <person name="Polle J.E."/>
            <person name="Barry K."/>
            <person name="Cushman J."/>
            <person name="Schmutz J."/>
            <person name="Tran D."/>
            <person name="Hathwaick L.T."/>
            <person name="Yim W.C."/>
            <person name="Jenkins J."/>
            <person name="Mckie-Krisberg Z.M."/>
            <person name="Prochnik S."/>
            <person name="Lindquist E."/>
            <person name="Dockter R.B."/>
            <person name="Adam C."/>
            <person name="Molina H."/>
            <person name="Bunkerborg J."/>
            <person name="Jin E."/>
            <person name="Buchheim M."/>
            <person name="Magnuson J."/>
        </authorList>
    </citation>
    <scope>NUCLEOTIDE SEQUENCE</scope>
    <source>
        <strain evidence="3">CCAP 19/18</strain>
    </source>
</reference>
<feature type="compositionally biased region" description="Low complexity" evidence="1">
    <location>
        <begin position="149"/>
        <end position="179"/>
    </location>
</feature>
<evidence type="ECO:0000256" key="1">
    <source>
        <dbReference type="SAM" id="MobiDB-lite"/>
    </source>
</evidence>
<feature type="region of interest" description="Disordered" evidence="1">
    <location>
        <begin position="1"/>
        <end position="113"/>
    </location>
</feature>
<feature type="domain" description="Chromatin assembly factor 1 subunit A dimerization" evidence="2">
    <location>
        <begin position="9"/>
        <end position="55"/>
    </location>
</feature>
<feature type="compositionally biased region" description="Acidic residues" evidence="1">
    <location>
        <begin position="29"/>
        <end position="54"/>
    </location>
</feature>
<organism evidence="3 4">
    <name type="scientific">Dunaliella salina</name>
    <name type="common">Green alga</name>
    <name type="synonym">Protococcus salinus</name>
    <dbReference type="NCBI Taxonomy" id="3046"/>
    <lineage>
        <taxon>Eukaryota</taxon>
        <taxon>Viridiplantae</taxon>
        <taxon>Chlorophyta</taxon>
        <taxon>core chlorophytes</taxon>
        <taxon>Chlorophyceae</taxon>
        <taxon>CS clade</taxon>
        <taxon>Chlamydomonadales</taxon>
        <taxon>Dunaliellaceae</taxon>
        <taxon>Dunaliella</taxon>
    </lineage>
</organism>
<feature type="compositionally biased region" description="Low complexity" evidence="1">
    <location>
        <begin position="188"/>
        <end position="208"/>
    </location>
</feature>
<protein>
    <recommendedName>
        <fullName evidence="2">Chromatin assembly factor 1 subunit A dimerization domain-containing protein</fullName>
    </recommendedName>
</protein>
<feature type="compositionally biased region" description="Low complexity" evidence="1">
    <location>
        <begin position="587"/>
        <end position="613"/>
    </location>
</feature>
<dbReference type="PANTHER" id="PTHR33590:SF1">
    <property type="entry name" value="PDZ DOMAIN-CONTAINING PROTEIN"/>
    <property type="match status" value="1"/>
</dbReference>
<sequence length="757" mass="75714">MLALSQRLRSPVVSGRRPFGRDPGLDYEVMSDEEWEEEPEGESLSDDNDGEEMSMDGGNGGQGGNEDGEEAEGFVVEDGFLSEDEGAREMDEDATEGVCDAGPSATHRAPPSDPLLAALESGIARALRSNKPLIVSRLPLLSNSGMQAAQPALQQQQQQQQQGVQQENVPHQQQQQQQQRARGSDTTAAAGVASSAAGLGGAPSAAVPSGQDPEVLLGALCGSVLRPGTFITPPLERSIYAPSAGGGVAAAAAGATAAAGAGTKNGLQSSTSATASAVADPALLQDVLGHMEAAGLESAAGTMVQQAITAAAATSGGGSGSKGKGAITGLASHPQGLNCSGVGTGSGAGGAGSGVGEFSAGCTANAGGGNGGASRGGGRPPASFPEAVVPALAAFLQSTSERSVGKVVDNFHAAYSSGSLALLWGCVGAAPPKRTIKDKIKEIASYQSGTKSWAIAAGVPTTPTPLAQPQLPPALLEHAHFQQQTHLQQQQQQQQQQRQQQQKQAHLHQGALPFSHKPPVLHQSVLPATSPAVPAPAPATLPAASSAAPPGEAATTPGMLLATSQAAPAPASALGASLPTQQHTPDAPQAAASQAPLPQQQQQHTLHAQHLAAPSAPLLHEQPPLDSQAQPANASVLEGASAPTRQQTPDAPQAEAPPAQGSQVPPVSALAAPTVLGQSAEAPQAPESEIPPPPLPLTSTPTTAAAAAAAAAAAVAAAGDAEAHIELPDCWEPAAKCRRVGEVEESHGAVEMEQGGV</sequence>